<feature type="compositionally biased region" description="Basic residues" evidence="1">
    <location>
        <begin position="69"/>
        <end position="81"/>
    </location>
</feature>
<gene>
    <name evidence="3" type="ORF">BD311DRAFT_765149</name>
</gene>
<sequence length="128" mass="14260">MIPRSPSPLSRSLPPRDSPLASAPASCIRIRTRPVFAPPHLASRSPVSVCLRLRLRLRTRIHGPTWTRPSHRHTARARRSLHPIQTPVPSRPLARSRPGPSFVPYVVVIVLVLSVRLAHARTAPRIVL</sequence>
<name>A0A4Q9MGX6_9APHY</name>
<evidence type="ECO:0000256" key="2">
    <source>
        <dbReference type="SAM" id="Phobius"/>
    </source>
</evidence>
<evidence type="ECO:0000256" key="1">
    <source>
        <dbReference type="SAM" id="MobiDB-lite"/>
    </source>
</evidence>
<protein>
    <submittedName>
        <fullName evidence="3">Uncharacterized protein</fullName>
    </submittedName>
</protein>
<feature type="region of interest" description="Disordered" evidence="1">
    <location>
        <begin position="1"/>
        <end position="24"/>
    </location>
</feature>
<accession>A0A4Q9MGX6</accession>
<dbReference type="AlphaFoldDB" id="A0A4Q9MGX6"/>
<feature type="transmembrane region" description="Helical" evidence="2">
    <location>
        <begin position="102"/>
        <end position="119"/>
    </location>
</feature>
<evidence type="ECO:0000313" key="3">
    <source>
        <dbReference type="EMBL" id="TBU25131.1"/>
    </source>
</evidence>
<dbReference type="Proteomes" id="UP000292957">
    <property type="component" value="Unassembled WGS sequence"/>
</dbReference>
<reference evidence="3" key="1">
    <citation type="submission" date="2019-01" db="EMBL/GenBank/DDBJ databases">
        <title>Draft genome sequences of three monokaryotic isolates of the white-rot basidiomycete fungus Dichomitus squalens.</title>
        <authorList>
            <consortium name="DOE Joint Genome Institute"/>
            <person name="Lopez S.C."/>
            <person name="Andreopoulos B."/>
            <person name="Pangilinan J."/>
            <person name="Lipzen A."/>
            <person name="Riley R."/>
            <person name="Ahrendt S."/>
            <person name="Ng V."/>
            <person name="Barry K."/>
            <person name="Daum C."/>
            <person name="Grigoriev I.V."/>
            <person name="Hilden K.S."/>
            <person name="Makela M.R."/>
            <person name="de Vries R.P."/>
        </authorList>
    </citation>
    <scope>NUCLEOTIDE SEQUENCE [LARGE SCALE GENOMIC DNA]</scope>
    <source>
        <strain evidence="3">OM18370.1</strain>
    </source>
</reference>
<proteinExistence type="predicted"/>
<organism evidence="3">
    <name type="scientific">Dichomitus squalens</name>
    <dbReference type="NCBI Taxonomy" id="114155"/>
    <lineage>
        <taxon>Eukaryota</taxon>
        <taxon>Fungi</taxon>
        <taxon>Dikarya</taxon>
        <taxon>Basidiomycota</taxon>
        <taxon>Agaricomycotina</taxon>
        <taxon>Agaricomycetes</taxon>
        <taxon>Polyporales</taxon>
        <taxon>Polyporaceae</taxon>
        <taxon>Dichomitus</taxon>
    </lineage>
</organism>
<keyword evidence="2" id="KW-0472">Membrane</keyword>
<feature type="region of interest" description="Disordered" evidence="1">
    <location>
        <begin position="64"/>
        <end position="95"/>
    </location>
</feature>
<keyword evidence="2" id="KW-1133">Transmembrane helix</keyword>
<keyword evidence="2" id="KW-0812">Transmembrane</keyword>
<dbReference type="EMBL" id="ML143466">
    <property type="protein sequence ID" value="TBU25131.1"/>
    <property type="molecule type" value="Genomic_DNA"/>
</dbReference>